<name>A0A2W7R469_9BACT</name>
<dbReference type="InterPro" id="IPR011990">
    <property type="entry name" value="TPR-like_helical_dom_sf"/>
</dbReference>
<comment type="subcellular location">
    <subcellularLocation>
        <location evidence="1">Cell outer membrane</location>
    </subcellularLocation>
</comment>
<evidence type="ECO:0000256" key="4">
    <source>
        <dbReference type="ARBA" id="ARBA00023136"/>
    </source>
</evidence>
<dbReference type="EMBL" id="QKZT01000005">
    <property type="protein sequence ID" value="PZX54006.1"/>
    <property type="molecule type" value="Genomic_DNA"/>
</dbReference>
<gene>
    <name evidence="9" type="ORF">LV85_01344</name>
</gene>
<evidence type="ECO:0000256" key="5">
    <source>
        <dbReference type="ARBA" id="ARBA00023237"/>
    </source>
</evidence>
<reference evidence="9 10" key="1">
    <citation type="submission" date="2018-06" db="EMBL/GenBank/DDBJ databases">
        <title>Genomic Encyclopedia of Archaeal and Bacterial Type Strains, Phase II (KMG-II): from individual species to whole genera.</title>
        <authorList>
            <person name="Goeker M."/>
        </authorList>
    </citation>
    <scope>NUCLEOTIDE SEQUENCE [LARGE SCALE GENOMIC DNA]</scope>
    <source>
        <strain evidence="9 10">DSM 19830</strain>
    </source>
</reference>
<organism evidence="9 10">
    <name type="scientific">Algoriphagus chordae</name>
    <dbReference type="NCBI Taxonomy" id="237019"/>
    <lineage>
        <taxon>Bacteria</taxon>
        <taxon>Pseudomonadati</taxon>
        <taxon>Bacteroidota</taxon>
        <taxon>Cytophagia</taxon>
        <taxon>Cytophagales</taxon>
        <taxon>Cyclobacteriaceae</taxon>
        <taxon>Algoriphagus</taxon>
    </lineage>
</organism>
<dbReference type="Pfam" id="PF07980">
    <property type="entry name" value="SusD_RagB"/>
    <property type="match status" value="1"/>
</dbReference>
<dbReference type="AlphaFoldDB" id="A0A2W7R469"/>
<feature type="chain" id="PRO_5015974255" evidence="6">
    <location>
        <begin position="21"/>
        <end position="541"/>
    </location>
</feature>
<keyword evidence="3 6" id="KW-0732">Signal</keyword>
<evidence type="ECO:0000259" key="8">
    <source>
        <dbReference type="Pfam" id="PF14322"/>
    </source>
</evidence>
<dbReference type="Pfam" id="PF14322">
    <property type="entry name" value="SusD-like_3"/>
    <property type="match status" value="1"/>
</dbReference>
<sequence>MKKILSIFAIGLILVNTGCADFLEEDNRSNVTAEEFYATEEGYAALINSNYSALRNIYGKAPWMFMSGTDLYEEGRSPEPQGLSKYTQLTSSSDGVDFLYTNSYKAIQLANTAIYYADQTVQTPNISQYVGEVRFLRANAYFLLVQSYGGVGIITDFIAEPILSFDRSSAEEVYSLIVSELELALNEVSAGDYTGRVNKRAVENLLAKVHLTRAYEDFAASDDFAKAASYAEKAIAGQGLNLTSEEIWTPGNDMNEEVIFSVQFSAGSISANPSEIGNQQQNYNGPYLGGSEVAGNAPYKTYNLLPTRFALDLFEETDERWYSTFMTEMYVRYYDYYDVEDHSSLTVRDFYEPRWFTAQDSIAYVAANPTTIYHPYGTTDPVGGIISGDRATMIVKKFDDPKSLFASSGDGSSTRDFIISRLAETYLVAAEAYLGLGEVAKGLEKLNVVRQRAGVADATTADFDLDYILDERARELIGENHRWFDLKRTGKLVERASAYNSWITPANFQGAGGNLKILRPIPQAALDLNQNKDFPQNPAYD</sequence>
<dbReference type="GO" id="GO:0009279">
    <property type="term" value="C:cell outer membrane"/>
    <property type="evidence" value="ECO:0007669"/>
    <property type="project" value="UniProtKB-SubCell"/>
</dbReference>
<feature type="domain" description="RagB/SusD" evidence="7">
    <location>
        <begin position="257"/>
        <end position="540"/>
    </location>
</feature>
<comment type="similarity">
    <text evidence="2">Belongs to the SusD family.</text>
</comment>
<evidence type="ECO:0000259" key="7">
    <source>
        <dbReference type="Pfam" id="PF07980"/>
    </source>
</evidence>
<dbReference type="Gene3D" id="1.25.40.390">
    <property type="match status" value="1"/>
</dbReference>
<evidence type="ECO:0000256" key="1">
    <source>
        <dbReference type="ARBA" id="ARBA00004442"/>
    </source>
</evidence>
<keyword evidence="10" id="KW-1185">Reference proteome</keyword>
<dbReference type="InterPro" id="IPR012944">
    <property type="entry name" value="SusD_RagB_dom"/>
</dbReference>
<evidence type="ECO:0000313" key="10">
    <source>
        <dbReference type="Proteomes" id="UP000248882"/>
    </source>
</evidence>
<dbReference type="InterPro" id="IPR033985">
    <property type="entry name" value="SusD-like_N"/>
</dbReference>
<keyword evidence="5" id="KW-0998">Cell outer membrane</keyword>
<accession>A0A2W7R469</accession>
<evidence type="ECO:0000256" key="3">
    <source>
        <dbReference type="ARBA" id="ARBA00022729"/>
    </source>
</evidence>
<evidence type="ECO:0000256" key="6">
    <source>
        <dbReference type="SAM" id="SignalP"/>
    </source>
</evidence>
<dbReference type="Proteomes" id="UP000248882">
    <property type="component" value="Unassembled WGS sequence"/>
</dbReference>
<dbReference type="OrthoDB" id="906516at2"/>
<dbReference type="RefSeq" id="WP_111317425.1">
    <property type="nucleotide sequence ID" value="NZ_QKZT01000005.1"/>
</dbReference>
<feature type="domain" description="SusD-like N-terminal" evidence="8">
    <location>
        <begin position="21"/>
        <end position="211"/>
    </location>
</feature>
<evidence type="ECO:0000313" key="9">
    <source>
        <dbReference type="EMBL" id="PZX54006.1"/>
    </source>
</evidence>
<proteinExistence type="inferred from homology"/>
<keyword evidence="4" id="KW-0472">Membrane</keyword>
<protein>
    <submittedName>
        <fullName evidence="9">Putative outer membrane starch-binding protein</fullName>
    </submittedName>
</protein>
<comment type="caution">
    <text evidence="9">The sequence shown here is derived from an EMBL/GenBank/DDBJ whole genome shotgun (WGS) entry which is preliminary data.</text>
</comment>
<evidence type="ECO:0000256" key="2">
    <source>
        <dbReference type="ARBA" id="ARBA00006275"/>
    </source>
</evidence>
<feature type="signal peptide" evidence="6">
    <location>
        <begin position="1"/>
        <end position="20"/>
    </location>
</feature>
<dbReference type="SUPFAM" id="SSF48452">
    <property type="entry name" value="TPR-like"/>
    <property type="match status" value="1"/>
</dbReference>